<dbReference type="Gene3D" id="3.40.50.2300">
    <property type="match status" value="1"/>
</dbReference>
<name>A0A4Q7MVM2_9BACT</name>
<evidence type="ECO:0000259" key="3">
    <source>
        <dbReference type="PROSITE" id="PS50930"/>
    </source>
</evidence>
<dbReference type="GO" id="GO:0003677">
    <property type="term" value="F:DNA binding"/>
    <property type="evidence" value="ECO:0007669"/>
    <property type="project" value="InterPro"/>
</dbReference>
<dbReference type="SMART" id="SM00448">
    <property type="entry name" value="REC"/>
    <property type="match status" value="1"/>
</dbReference>
<evidence type="ECO:0000313" key="4">
    <source>
        <dbReference type="EMBL" id="RZS72727.1"/>
    </source>
</evidence>
<feature type="modified residue" description="4-aspartylphosphate" evidence="1">
    <location>
        <position position="55"/>
    </location>
</feature>
<evidence type="ECO:0000259" key="2">
    <source>
        <dbReference type="PROSITE" id="PS50110"/>
    </source>
</evidence>
<proteinExistence type="predicted"/>
<dbReference type="Gene3D" id="2.40.50.1020">
    <property type="entry name" value="LytTr DNA-binding domain"/>
    <property type="match status" value="1"/>
</dbReference>
<dbReference type="Pfam" id="PF00072">
    <property type="entry name" value="Response_reg"/>
    <property type="match status" value="1"/>
</dbReference>
<dbReference type="SUPFAM" id="SSF52172">
    <property type="entry name" value="CheY-like"/>
    <property type="match status" value="1"/>
</dbReference>
<sequence>MPLSCIIVEDLQVAADYLGRCCEKSGLVTVKAHYTNVAEALEYLNKNAIDLLFLDVEMPGATGFELLDQLAYHPKVILTTSKSEYAYNAFEYNVTDFLKKPFTYQRFLDAVHKLIHQSSQDTPAPSGNNDHIFIKSEGKLVRLKNDDILFMESMGDYVKFVTNDKKFVTHNTIKHLEEKINKQCFIKVHRSYIINITKIDDIRENDLFIKGHEIPISKAHRAEIIKRLNII</sequence>
<dbReference type="GO" id="GO:0000156">
    <property type="term" value="F:phosphorelay response regulator activity"/>
    <property type="evidence" value="ECO:0007669"/>
    <property type="project" value="InterPro"/>
</dbReference>
<dbReference type="InterPro" id="IPR007492">
    <property type="entry name" value="LytTR_DNA-bd_dom"/>
</dbReference>
<accession>A0A4Q7MVM2</accession>
<feature type="domain" description="Response regulatory" evidence="2">
    <location>
        <begin position="4"/>
        <end position="115"/>
    </location>
</feature>
<dbReference type="EMBL" id="SGXA01000002">
    <property type="protein sequence ID" value="RZS72727.1"/>
    <property type="molecule type" value="Genomic_DNA"/>
</dbReference>
<protein>
    <submittedName>
        <fullName evidence="4">LytTR family two component transcriptional regulator</fullName>
    </submittedName>
</protein>
<dbReference type="InterPro" id="IPR011006">
    <property type="entry name" value="CheY-like_superfamily"/>
</dbReference>
<keyword evidence="1" id="KW-0597">Phosphoprotein</keyword>
<dbReference type="AlphaFoldDB" id="A0A4Q7MVM2"/>
<feature type="domain" description="HTH LytTR-type" evidence="3">
    <location>
        <begin position="132"/>
        <end position="230"/>
    </location>
</feature>
<dbReference type="PROSITE" id="PS50110">
    <property type="entry name" value="RESPONSE_REGULATORY"/>
    <property type="match status" value="1"/>
</dbReference>
<organism evidence="4 5">
    <name type="scientific">Pseudobacter ginsenosidimutans</name>
    <dbReference type="NCBI Taxonomy" id="661488"/>
    <lineage>
        <taxon>Bacteria</taxon>
        <taxon>Pseudomonadati</taxon>
        <taxon>Bacteroidota</taxon>
        <taxon>Chitinophagia</taxon>
        <taxon>Chitinophagales</taxon>
        <taxon>Chitinophagaceae</taxon>
        <taxon>Pseudobacter</taxon>
    </lineage>
</organism>
<evidence type="ECO:0000313" key="5">
    <source>
        <dbReference type="Proteomes" id="UP000293874"/>
    </source>
</evidence>
<dbReference type="PROSITE" id="PS50930">
    <property type="entry name" value="HTH_LYTTR"/>
    <property type="match status" value="1"/>
</dbReference>
<dbReference type="PANTHER" id="PTHR37299:SF1">
    <property type="entry name" value="STAGE 0 SPORULATION PROTEIN A HOMOLOG"/>
    <property type="match status" value="1"/>
</dbReference>
<dbReference type="OrthoDB" id="1646880at2"/>
<dbReference type="InterPro" id="IPR046947">
    <property type="entry name" value="LytR-like"/>
</dbReference>
<dbReference type="Pfam" id="PF04397">
    <property type="entry name" value="LytTR"/>
    <property type="match status" value="1"/>
</dbReference>
<comment type="caution">
    <text evidence="4">The sequence shown here is derived from an EMBL/GenBank/DDBJ whole genome shotgun (WGS) entry which is preliminary data.</text>
</comment>
<keyword evidence="5" id="KW-1185">Reference proteome</keyword>
<dbReference type="Proteomes" id="UP000293874">
    <property type="component" value="Unassembled WGS sequence"/>
</dbReference>
<evidence type="ECO:0000256" key="1">
    <source>
        <dbReference type="PROSITE-ProRule" id="PRU00169"/>
    </source>
</evidence>
<dbReference type="PANTHER" id="PTHR37299">
    <property type="entry name" value="TRANSCRIPTIONAL REGULATOR-RELATED"/>
    <property type="match status" value="1"/>
</dbReference>
<dbReference type="InterPro" id="IPR001789">
    <property type="entry name" value="Sig_transdc_resp-reg_receiver"/>
</dbReference>
<gene>
    <name evidence="4" type="ORF">EV199_4650</name>
</gene>
<dbReference type="SMART" id="SM00850">
    <property type="entry name" value="LytTR"/>
    <property type="match status" value="1"/>
</dbReference>
<dbReference type="RefSeq" id="WP_130543115.1">
    <property type="nucleotide sequence ID" value="NZ_CP042431.1"/>
</dbReference>
<reference evidence="4 5" key="1">
    <citation type="submission" date="2019-02" db="EMBL/GenBank/DDBJ databases">
        <title>Genomic Encyclopedia of Type Strains, Phase IV (KMG-IV): sequencing the most valuable type-strain genomes for metagenomic binning, comparative biology and taxonomic classification.</title>
        <authorList>
            <person name="Goeker M."/>
        </authorList>
    </citation>
    <scope>NUCLEOTIDE SEQUENCE [LARGE SCALE GENOMIC DNA]</scope>
    <source>
        <strain evidence="4 5">DSM 18116</strain>
    </source>
</reference>